<feature type="transmembrane region" description="Helical" evidence="1">
    <location>
        <begin position="100"/>
        <end position="120"/>
    </location>
</feature>
<keyword evidence="1" id="KW-0812">Transmembrane</keyword>
<gene>
    <name evidence="2" type="ORF">MTP16_04525</name>
</gene>
<protein>
    <recommendedName>
        <fullName evidence="4">DUF2306 domain-containing protein</fullName>
    </recommendedName>
</protein>
<keyword evidence="1" id="KW-1133">Transmembrane helix</keyword>
<evidence type="ECO:0000313" key="2">
    <source>
        <dbReference type="EMBL" id="UOE34922.1"/>
    </source>
</evidence>
<dbReference type="RefSeq" id="WP_243516300.1">
    <property type="nucleotide sequence ID" value="NZ_CP094534.1"/>
</dbReference>
<proteinExistence type="predicted"/>
<feature type="transmembrane region" description="Helical" evidence="1">
    <location>
        <begin position="126"/>
        <end position="149"/>
    </location>
</feature>
<evidence type="ECO:0000256" key="1">
    <source>
        <dbReference type="SAM" id="Phobius"/>
    </source>
</evidence>
<feature type="transmembrane region" description="Helical" evidence="1">
    <location>
        <begin position="67"/>
        <end position="88"/>
    </location>
</feature>
<sequence length="191" mass="20685">MLSFLHSSASVVHLVAAGLALATSTPLVLAPKRTRRHRYLGAAYVASMAVLLLSAFRMYFLFGRFGIVHYGAVASTLALGVGTGAVLTRPVLPAWRQWHYLGMGVSVTGLYAALVVESTYRLFPAAWFWWVTLGPAAAVLLAGALVLCWRFPPWPRSSMALPSADEVAANQAWESSDIYRYASAAEAPKTR</sequence>
<dbReference type="Proteomes" id="UP000831390">
    <property type="component" value="Chromosome"/>
</dbReference>
<feature type="transmembrane region" description="Helical" evidence="1">
    <location>
        <begin position="12"/>
        <end position="30"/>
    </location>
</feature>
<organism evidence="2 3">
    <name type="scientific">Hymenobacter monticola</name>
    <dbReference type="NCBI Taxonomy" id="1705399"/>
    <lineage>
        <taxon>Bacteria</taxon>
        <taxon>Pseudomonadati</taxon>
        <taxon>Bacteroidota</taxon>
        <taxon>Cytophagia</taxon>
        <taxon>Cytophagales</taxon>
        <taxon>Hymenobacteraceae</taxon>
        <taxon>Hymenobacter</taxon>
    </lineage>
</organism>
<keyword evidence="1" id="KW-0472">Membrane</keyword>
<evidence type="ECO:0008006" key="4">
    <source>
        <dbReference type="Google" id="ProtNLM"/>
    </source>
</evidence>
<feature type="transmembrane region" description="Helical" evidence="1">
    <location>
        <begin position="42"/>
        <end position="61"/>
    </location>
</feature>
<accession>A0ABY4B9G3</accession>
<keyword evidence="3" id="KW-1185">Reference proteome</keyword>
<reference evidence="2 3" key="1">
    <citation type="submission" date="2022-03" db="EMBL/GenBank/DDBJ databases">
        <title>Hymenobactersp. isolated from the air.</title>
        <authorList>
            <person name="Won M."/>
            <person name="Kwon S.-W."/>
        </authorList>
    </citation>
    <scope>NUCLEOTIDE SEQUENCE [LARGE SCALE GENOMIC DNA]</scope>
    <source>
        <strain evidence="2 3">KACC 22596</strain>
    </source>
</reference>
<dbReference type="EMBL" id="CP094534">
    <property type="protein sequence ID" value="UOE34922.1"/>
    <property type="molecule type" value="Genomic_DNA"/>
</dbReference>
<name>A0ABY4B9G3_9BACT</name>
<evidence type="ECO:0000313" key="3">
    <source>
        <dbReference type="Proteomes" id="UP000831390"/>
    </source>
</evidence>